<dbReference type="EMBL" id="JABELV010000007">
    <property type="protein sequence ID" value="KAG7571427.1"/>
    <property type="molecule type" value="Genomic_DNA"/>
</dbReference>
<evidence type="ECO:0000256" key="7">
    <source>
        <dbReference type="SAM" id="MobiDB-lite"/>
    </source>
</evidence>
<comment type="subcellular location">
    <subcellularLocation>
        <location evidence="1">Endoplasmic reticulum membrane</location>
        <topology evidence="1">Peripheral membrane protein</topology>
    </subcellularLocation>
</comment>
<feature type="domain" description="Golgin subfamily A member 7/ERF4" evidence="8">
    <location>
        <begin position="101"/>
        <end position="215"/>
    </location>
</feature>
<dbReference type="AlphaFoldDB" id="A0A8K0JSV0"/>
<dbReference type="GO" id="GO:0006612">
    <property type="term" value="P:protein targeting to membrane"/>
    <property type="evidence" value="ECO:0007669"/>
    <property type="project" value="TreeGrafter"/>
</dbReference>
<dbReference type="Proteomes" id="UP000812966">
    <property type="component" value="Unassembled WGS sequence"/>
</dbReference>
<dbReference type="GO" id="GO:0031211">
    <property type="term" value="C:endoplasmic reticulum palmitoyltransferase complex"/>
    <property type="evidence" value="ECO:0007669"/>
    <property type="project" value="TreeGrafter"/>
</dbReference>
<accession>A0A8K0JSV0</accession>
<feature type="compositionally biased region" description="Basic and acidic residues" evidence="7">
    <location>
        <begin position="35"/>
        <end position="49"/>
    </location>
</feature>
<gene>
    <name evidence="9" type="ORF">FFLO_00610</name>
</gene>
<evidence type="ECO:0000313" key="9">
    <source>
        <dbReference type="EMBL" id="KAG7571427.1"/>
    </source>
</evidence>
<comment type="caution">
    <text evidence="9">The sequence shown here is derived from an EMBL/GenBank/DDBJ whole genome shotgun (WGS) entry which is preliminary data.</text>
</comment>
<name>A0A8K0JSV0_9TREE</name>
<protein>
    <recommendedName>
        <fullName evidence="4">Ras modification protein ERF4</fullName>
    </recommendedName>
</protein>
<keyword evidence="5" id="KW-0256">Endoplasmic reticulum</keyword>
<keyword evidence="6" id="KW-0472">Membrane</keyword>
<keyword evidence="10" id="KW-1185">Reference proteome</keyword>
<organism evidence="9 10">
    <name type="scientific">Filobasidium floriforme</name>
    <dbReference type="NCBI Taxonomy" id="5210"/>
    <lineage>
        <taxon>Eukaryota</taxon>
        <taxon>Fungi</taxon>
        <taxon>Dikarya</taxon>
        <taxon>Basidiomycota</taxon>
        <taxon>Agaricomycotina</taxon>
        <taxon>Tremellomycetes</taxon>
        <taxon>Filobasidiales</taxon>
        <taxon>Filobasidiaceae</taxon>
        <taxon>Filobasidium</taxon>
    </lineage>
</organism>
<proteinExistence type="inferred from homology"/>
<dbReference type="PANTHER" id="PTHR13254:SF0">
    <property type="entry name" value="GOLGIN SUBFAMILY A MEMBER 7_ERF4 DOMAIN-CONTAINING PROTEIN"/>
    <property type="match status" value="1"/>
</dbReference>
<dbReference type="GO" id="GO:0005789">
    <property type="term" value="C:endoplasmic reticulum membrane"/>
    <property type="evidence" value="ECO:0007669"/>
    <property type="project" value="UniProtKB-SubCell"/>
</dbReference>
<evidence type="ECO:0000256" key="6">
    <source>
        <dbReference type="ARBA" id="ARBA00023136"/>
    </source>
</evidence>
<dbReference type="PANTHER" id="PTHR13254">
    <property type="entry name" value="GOLGI AUTOANTIGEN, GOLGIN SUBFAMILY A, 7"/>
    <property type="match status" value="1"/>
</dbReference>
<evidence type="ECO:0000256" key="1">
    <source>
        <dbReference type="ARBA" id="ARBA00004406"/>
    </source>
</evidence>
<comment type="subunit">
    <text evidence="3">Interacts with ERF2.</text>
</comment>
<evidence type="ECO:0000256" key="3">
    <source>
        <dbReference type="ARBA" id="ARBA00011396"/>
    </source>
</evidence>
<evidence type="ECO:0000256" key="2">
    <source>
        <dbReference type="ARBA" id="ARBA00007732"/>
    </source>
</evidence>
<dbReference type="InterPro" id="IPR019383">
    <property type="entry name" value="Golgin_A_7/ERF4"/>
</dbReference>
<evidence type="ECO:0000313" key="10">
    <source>
        <dbReference type="Proteomes" id="UP000812966"/>
    </source>
</evidence>
<dbReference type="InterPro" id="IPR051371">
    <property type="entry name" value="Ras_palmitoyltransferase"/>
</dbReference>
<evidence type="ECO:0000256" key="5">
    <source>
        <dbReference type="ARBA" id="ARBA00022824"/>
    </source>
</evidence>
<sequence length="219" mass="24608">MQRQTHDPEGNPEVLDGMETFNPHRPSSSGSTPDEQSRDTDRTMVEKKNRAAVGSAFAEGGRDKVFSPPHSAYPLSANPSSMMHYGSDPTGTLGVHHPKEIVRIERDWSGPAGGQVCQFYTSWVMELEGRVTPAQFQALINTINHHLQLANSTGSTVWENLLAVLTWHTSLIWYTPRFEREMRNIEKIIEQANTELWNAKGLNVLSPRDVALQYVSCHR</sequence>
<dbReference type="Pfam" id="PF10256">
    <property type="entry name" value="Erf4"/>
    <property type="match status" value="1"/>
</dbReference>
<evidence type="ECO:0000256" key="4">
    <source>
        <dbReference type="ARBA" id="ARBA00018463"/>
    </source>
</evidence>
<feature type="region of interest" description="Disordered" evidence="7">
    <location>
        <begin position="1"/>
        <end position="49"/>
    </location>
</feature>
<feature type="compositionally biased region" description="Polar residues" evidence="7">
    <location>
        <begin position="25"/>
        <end position="34"/>
    </location>
</feature>
<comment type="similarity">
    <text evidence="2">Belongs to the ERF4 family.</text>
</comment>
<reference evidence="9" key="1">
    <citation type="submission" date="2020-04" db="EMBL/GenBank/DDBJ databases">
        <title>Analysis of mating type loci in Filobasidium floriforme.</title>
        <authorList>
            <person name="Nowrousian M."/>
        </authorList>
    </citation>
    <scope>NUCLEOTIDE SEQUENCE</scope>
    <source>
        <strain evidence="9">CBS 6242</strain>
    </source>
</reference>
<evidence type="ECO:0000259" key="8">
    <source>
        <dbReference type="Pfam" id="PF10256"/>
    </source>
</evidence>